<dbReference type="GO" id="GO:0046872">
    <property type="term" value="F:metal ion binding"/>
    <property type="evidence" value="ECO:0007669"/>
    <property type="project" value="UniProtKB-KW"/>
</dbReference>
<dbReference type="SUPFAM" id="SSF56059">
    <property type="entry name" value="Glutathione synthetase ATP-binding domain-like"/>
    <property type="match status" value="1"/>
</dbReference>
<dbReference type="STRING" id="6198.A0A074ZNZ3"/>
<organism evidence="14 15">
    <name type="scientific">Opisthorchis viverrini</name>
    <name type="common">Southeast Asian liver fluke</name>
    <dbReference type="NCBI Taxonomy" id="6198"/>
    <lineage>
        <taxon>Eukaryota</taxon>
        <taxon>Metazoa</taxon>
        <taxon>Spiralia</taxon>
        <taxon>Lophotrochozoa</taxon>
        <taxon>Platyhelminthes</taxon>
        <taxon>Trematoda</taxon>
        <taxon>Digenea</taxon>
        <taxon>Opisthorchiida</taxon>
        <taxon>Opisthorchiata</taxon>
        <taxon>Opisthorchiidae</taxon>
        <taxon>Opisthorchis</taxon>
    </lineage>
</organism>
<comment type="catalytic activity">
    <reaction evidence="8">
        <text>GTP + succinate + CoA = succinyl-CoA + GDP + phosphate</text>
        <dbReference type="Rhea" id="RHEA:22120"/>
        <dbReference type="ChEBI" id="CHEBI:30031"/>
        <dbReference type="ChEBI" id="CHEBI:37565"/>
        <dbReference type="ChEBI" id="CHEBI:43474"/>
        <dbReference type="ChEBI" id="CHEBI:57287"/>
        <dbReference type="ChEBI" id="CHEBI:57292"/>
        <dbReference type="ChEBI" id="CHEBI:58189"/>
        <dbReference type="EC" id="6.2.1.4"/>
    </reaction>
</comment>
<dbReference type="Gene3D" id="3.40.50.261">
    <property type="entry name" value="Succinyl-CoA synthetase domains"/>
    <property type="match status" value="1"/>
</dbReference>
<dbReference type="HAMAP" id="MF_00558">
    <property type="entry name" value="Succ_CoA_beta"/>
    <property type="match status" value="1"/>
</dbReference>
<keyword evidence="4 11" id="KW-0436">Ligase</keyword>
<gene>
    <name evidence="14" type="ORF">T265_13783</name>
</gene>
<dbReference type="SUPFAM" id="SSF52210">
    <property type="entry name" value="Succinyl-CoA synthetase domains"/>
    <property type="match status" value="1"/>
</dbReference>
<dbReference type="Gene3D" id="3.30.1490.20">
    <property type="entry name" value="ATP-grasp fold, A domain"/>
    <property type="match status" value="1"/>
</dbReference>
<keyword evidence="15" id="KW-1185">Reference proteome</keyword>
<feature type="domain" description="ATP-grasp fold succinyl-CoA synthetase-type" evidence="13">
    <location>
        <begin position="120"/>
        <end position="328"/>
    </location>
</feature>
<sequence>VLLVVSEPEGFDFFFNHIAVVHIQRTVPNNFRLASLKVLLIVSESEGFDFFLNHTTVVHIQRTVPRTSSGPVQPIRSPGFSLPLIPSVAGFTGINMLSTHAGCFRSRVNGLVKVSRRFLNLQEYQCKKLMSDYDVNVQRFMMVRKPSDIENIRKNFHVREFVIKAQILAGGRGKGVFVDGFKGGVHLTKDPDVMADISKKMLGNYLKTKQTPENGVLVNNVMVAEALDIERETYLAILMDREAGRPIIVASKQGGMEIEQLAEECPEAIMREPIDVVNGVTEEQAEKTAIFLGFQPGSKQMKEATKQIQRLYKMFTSLDCLQIEVNPFGETPDGQVVCFDAKLSFDPNAVFRQPEVCQMAAEVEEVEVAAAGPHSTVALEADAARHGLTYIGLPKGNIGCIVNGAGLAMATMDLIYHHGGHPANFLDLGGGVSVTQVEHAFKLLTSDPRVEVILINIFGGIVNCKLVAEGLINGFKRLGVHVPVVVRLAGNNSEVAADLLSKSGVGLTPALTMDEAARLAVSKAPCVTRQAYEPHQVESCIHVRATIKHDWTPLSSHCTQ</sequence>
<dbReference type="Pfam" id="PF08442">
    <property type="entry name" value="ATP-grasp_2"/>
    <property type="match status" value="1"/>
</dbReference>
<dbReference type="InterPro" id="IPR005811">
    <property type="entry name" value="SUCC_ACL_C"/>
</dbReference>
<evidence type="ECO:0000256" key="6">
    <source>
        <dbReference type="ARBA" id="ARBA00022741"/>
    </source>
</evidence>
<dbReference type="InterPro" id="IPR016102">
    <property type="entry name" value="Succinyl-CoA_synth-like"/>
</dbReference>
<evidence type="ECO:0000256" key="9">
    <source>
        <dbReference type="ARBA" id="ARBA00053833"/>
    </source>
</evidence>
<dbReference type="RefSeq" id="XP_009168768.1">
    <property type="nucleotide sequence ID" value="XM_009170504.1"/>
</dbReference>
<keyword evidence="6 11" id="KW-0547">Nucleotide-binding</keyword>
<dbReference type="GeneID" id="20327950"/>
<dbReference type="AlphaFoldDB" id="A0A074ZNZ3"/>
<evidence type="ECO:0000256" key="4">
    <source>
        <dbReference type="ARBA" id="ARBA00022598"/>
    </source>
</evidence>
<dbReference type="FunFam" id="3.30.470.20:FF:000002">
    <property type="entry name" value="Succinate--CoA ligase [ADP-forming] subunit beta"/>
    <property type="match status" value="1"/>
</dbReference>
<evidence type="ECO:0000256" key="7">
    <source>
        <dbReference type="ARBA" id="ARBA00022842"/>
    </source>
</evidence>
<proteinExistence type="inferred from homology"/>
<dbReference type="Proteomes" id="UP000054324">
    <property type="component" value="Unassembled WGS sequence"/>
</dbReference>
<comment type="function">
    <text evidence="9">GTP-specific succinyl-CoA synthetase functions in the citric acid cycle (TCA), coupling the hydrolysis of succinyl-CoA to the synthesis of GTP and thus represents the only step of substrate-level phosphorylation in the TCA. The beta subunit provides nucleotide specificity of the enzyme and binds the substrate succinate, while the binding sites for coenzyme A and phosphate are found in the alpha subunit.</text>
</comment>
<dbReference type="NCBIfam" id="NF001913">
    <property type="entry name" value="PRK00696.1"/>
    <property type="match status" value="1"/>
</dbReference>
<dbReference type="EC" id="6.2.1.-" evidence="11"/>
<dbReference type="FunFam" id="3.30.1490.20:FF:000004">
    <property type="entry name" value="Succinate--CoA ligase [ADP-forming] subunit beta, mitochondrial"/>
    <property type="match status" value="1"/>
</dbReference>
<dbReference type="PANTHER" id="PTHR11815:SF10">
    <property type="entry name" value="SUCCINATE--COA LIGASE [GDP-FORMING] SUBUNIT BETA, MITOCHONDRIAL"/>
    <property type="match status" value="1"/>
</dbReference>
<evidence type="ECO:0000256" key="5">
    <source>
        <dbReference type="ARBA" id="ARBA00022723"/>
    </source>
</evidence>
<comment type="pathway">
    <text evidence="2">Carbohydrate metabolism; tricarboxylic acid cycle; succinate from succinyl-CoA (ligase route): step 1/1.</text>
</comment>
<evidence type="ECO:0000256" key="2">
    <source>
        <dbReference type="ARBA" id="ARBA00005064"/>
    </source>
</evidence>
<dbReference type="NCBIfam" id="TIGR01016">
    <property type="entry name" value="sucCoAbeta"/>
    <property type="match status" value="1"/>
</dbReference>
<accession>A0A074ZNZ3</accession>
<name>A0A074ZNZ3_OPIVI</name>
<evidence type="ECO:0000256" key="11">
    <source>
        <dbReference type="RuleBase" id="RU361258"/>
    </source>
</evidence>
<evidence type="ECO:0000256" key="3">
    <source>
        <dbReference type="ARBA" id="ARBA00022532"/>
    </source>
</evidence>
<dbReference type="InterPro" id="IPR005809">
    <property type="entry name" value="Succ_CoA_ligase-like_bsu"/>
</dbReference>
<comment type="subunit">
    <text evidence="10">Heterodimer of an alpha and a beta subunit. The beta subunit determines specificity for GTP.</text>
</comment>
<dbReference type="GO" id="GO:0005524">
    <property type="term" value="F:ATP binding"/>
    <property type="evidence" value="ECO:0007669"/>
    <property type="project" value="InterPro"/>
</dbReference>
<dbReference type="KEGG" id="ovi:T265_13783"/>
<evidence type="ECO:0000256" key="1">
    <source>
        <dbReference type="ARBA" id="ARBA00001946"/>
    </source>
</evidence>
<evidence type="ECO:0000259" key="13">
    <source>
        <dbReference type="Pfam" id="PF08442"/>
    </source>
</evidence>
<evidence type="ECO:0000313" key="15">
    <source>
        <dbReference type="Proteomes" id="UP000054324"/>
    </source>
</evidence>
<comment type="cofactor">
    <cofactor evidence="1">
        <name>Mg(2+)</name>
        <dbReference type="ChEBI" id="CHEBI:18420"/>
    </cofactor>
</comment>
<dbReference type="GO" id="GO:0006104">
    <property type="term" value="P:succinyl-CoA metabolic process"/>
    <property type="evidence" value="ECO:0007669"/>
    <property type="project" value="TreeGrafter"/>
</dbReference>
<dbReference type="GO" id="GO:0004776">
    <property type="term" value="F:succinate-CoA ligase (GDP-forming) activity"/>
    <property type="evidence" value="ECO:0007669"/>
    <property type="project" value="UniProtKB-EC"/>
</dbReference>
<evidence type="ECO:0000313" key="14">
    <source>
        <dbReference type="EMBL" id="KER27522.1"/>
    </source>
</evidence>
<keyword evidence="7" id="KW-0460">Magnesium</keyword>
<evidence type="ECO:0000256" key="10">
    <source>
        <dbReference type="ARBA" id="ARBA00063570"/>
    </source>
</evidence>
<evidence type="ECO:0000256" key="8">
    <source>
        <dbReference type="ARBA" id="ARBA00052879"/>
    </source>
</evidence>
<dbReference type="CTD" id="20327950"/>
<reference evidence="14 15" key="1">
    <citation type="submission" date="2013-11" db="EMBL/GenBank/DDBJ databases">
        <title>Opisthorchis viverrini - life in the bile duct.</title>
        <authorList>
            <person name="Young N.D."/>
            <person name="Nagarajan N."/>
            <person name="Lin S.J."/>
            <person name="Korhonen P.K."/>
            <person name="Jex A.R."/>
            <person name="Hall R.S."/>
            <person name="Safavi-Hemami H."/>
            <person name="Kaewkong W."/>
            <person name="Bertrand D."/>
            <person name="Gao S."/>
            <person name="Seet Q."/>
            <person name="Wongkham S."/>
            <person name="Teh B.T."/>
            <person name="Wongkham C."/>
            <person name="Intapan P.M."/>
            <person name="Maleewong W."/>
            <person name="Yang X."/>
            <person name="Hu M."/>
            <person name="Wang Z."/>
            <person name="Hofmann A."/>
            <person name="Sternberg P.W."/>
            <person name="Tan P."/>
            <person name="Wang J."/>
            <person name="Gasser R.B."/>
        </authorList>
    </citation>
    <scope>NUCLEOTIDE SEQUENCE [LARGE SCALE GENOMIC DNA]</scope>
</reference>
<dbReference type="PROSITE" id="PS01217">
    <property type="entry name" value="SUCCINYL_COA_LIG_3"/>
    <property type="match status" value="1"/>
</dbReference>
<dbReference type="FunFam" id="3.40.50.261:FF:000001">
    <property type="entry name" value="Succinate--CoA ligase [ADP-forming] subunit beta"/>
    <property type="match status" value="1"/>
</dbReference>
<feature type="domain" description="ATP-citrate synthase/succinyl-CoA ligase C-terminal" evidence="12">
    <location>
        <begin position="401"/>
        <end position="520"/>
    </location>
</feature>
<dbReference type="GO" id="GO:0042709">
    <property type="term" value="C:succinate-CoA ligase complex"/>
    <property type="evidence" value="ECO:0007669"/>
    <property type="project" value="TreeGrafter"/>
</dbReference>
<keyword evidence="3" id="KW-0816">Tricarboxylic acid cycle</keyword>
<keyword evidence="5" id="KW-0479">Metal-binding</keyword>
<dbReference type="Gene3D" id="3.30.470.20">
    <property type="entry name" value="ATP-grasp fold, B domain"/>
    <property type="match status" value="1"/>
</dbReference>
<comment type="similarity">
    <text evidence="11">Belongs to the succinate/malate CoA ligase beta subunit family.</text>
</comment>
<dbReference type="InterPro" id="IPR013650">
    <property type="entry name" value="ATP-grasp_succ-CoA_synth-type"/>
</dbReference>
<dbReference type="EMBL" id="KL596721">
    <property type="protein sequence ID" value="KER27522.1"/>
    <property type="molecule type" value="Genomic_DNA"/>
</dbReference>
<dbReference type="Pfam" id="PF00549">
    <property type="entry name" value="Ligase_CoA"/>
    <property type="match status" value="1"/>
</dbReference>
<dbReference type="UniPathway" id="UPA00223">
    <property type="reaction ID" value="UER00999"/>
</dbReference>
<evidence type="ECO:0000259" key="12">
    <source>
        <dbReference type="Pfam" id="PF00549"/>
    </source>
</evidence>
<dbReference type="InterPro" id="IPR017866">
    <property type="entry name" value="Succ-CoA_synthase_bsu_CS"/>
</dbReference>
<protein>
    <recommendedName>
        <fullName evidence="11">Succinate-CoA ligase subunit beta</fullName>
        <ecNumber evidence="11">6.2.1.-</ecNumber>
    </recommendedName>
</protein>
<dbReference type="OrthoDB" id="1552at2759"/>
<dbReference type="GO" id="GO:0006099">
    <property type="term" value="P:tricarboxylic acid cycle"/>
    <property type="evidence" value="ECO:0007669"/>
    <property type="project" value="UniProtKB-UniPathway"/>
</dbReference>
<dbReference type="PANTHER" id="PTHR11815">
    <property type="entry name" value="SUCCINYL-COA SYNTHETASE BETA CHAIN"/>
    <property type="match status" value="1"/>
</dbReference>
<dbReference type="GO" id="GO:0005739">
    <property type="term" value="C:mitochondrion"/>
    <property type="evidence" value="ECO:0007669"/>
    <property type="project" value="TreeGrafter"/>
</dbReference>
<feature type="non-terminal residue" evidence="14">
    <location>
        <position position="1"/>
    </location>
</feature>
<dbReference type="InterPro" id="IPR013815">
    <property type="entry name" value="ATP_grasp_subdomain_1"/>
</dbReference>